<keyword evidence="3" id="KW-0808">Transferase</keyword>
<dbReference type="EMBL" id="JAACJN010000047">
    <property type="protein sequence ID" value="KAF5383412.1"/>
    <property type="molecule type" value="Genomic_DNA"/>
</dbReference>
<dbReference type="PANTHER" id="PTHR11129:SF3">
    <property type="entry name" value="PROTEIN PRENYLTRANSFERASE ALPHA SUBUNIT REPEAT-CONTAINING PROTEIN 1"/>
    <property type="match status" value="1"/>
</dbReference>
<evidence type="ECO:0000256" key="4">
    <source>
        <dbReference type="ARBA" id="ARBA00022737"/>
    </source>
</evidence>
<name>A0A8H5HHF2_9AGAR</name>
<dbReference type="SUPFAM" id="SSF48439">
    <property type="entry name" value="Protein prenylyltransferase"/>
    <property type="match status" value="1"/>
</dbReference>
<accession>A0A8H5HHF2</accession>
<organism evidence="5 6">
    <name type="scientific">Collybiopsis confluens</name>
    <dbReference type="NCBI Taxonomy" id="2823264"/>
    <lineage>
        <taxon>Eukaryota</taxon>
        <taxon>Fungi</taxon>
        <taxon>Dikarya</taxon>
        <taxon>Basidiomycota</taxon>
        <taxon>Agaricomycotina</taxon>
        <taxon>Agaricomycetes</taxon>
        <taxon>Agaricomycetidae</taxon>
        <taxon>Agaricales</taxon>
        <taxon>Marasmiineae</taxon>
        <taxon>Omphalotaceae</taxon>
        <taxon>Collybiopsis</taxon>
    </lineage>
</organism>
<dbReference type="InterPro" id="IPR002088">
    <property type="entry name" value="Prenyl_trans_a"/>
</dbReference>
<sequence length="297" mass="34257">MADDELEVISAIARILSSSPASVEILPGAIEQWQTDPTDPFLFHDRNLGIPQTLLYRLYIVALTKFRRPRSTSSHQSLSEATAIVLFANPGHQTALNERKKLVVAEHLSPEREAEFIALLLSSSKNASKQSIIWDHRRWLLQKQALSPALIERELDIILKNCESYPRNYYAWAHWDFCMELLNGQTEYYLPVIVGAFRRLHAWIDSHLSDYSAAHHLCGLTQKFRDLDVEINLTRLSVHALELVSRYPDHEALWMYVRAVWTVGEDEQLRETLEASIASLPTSIYREQCIAWCREFK</sequence>
<dbReference type="Pfam" id="PF01239">
    <property type="entry name" value="PPTA"/>
    <property type="match status" value="1"/>
</dbReference>
<protein>
    <recommendedName>
        <fullName evidence="7">Protein prenylyltransferase</fullName>
    </recommendedName>
</protein>
<dbReference type="AlphaFoldDB" id="A0A8H5HHF2"/>
<proteinExistence type="inferred from homology"/>
<gene>
    <name evidence="5" type="ORF">D9757_006124</name>
</gene>
<dbReference type="Proteomes" id="UP000518752">
    <property type="component" value="Unassembled WGS sequence"/>
</dbReference>
<evidence type="ECO:0000313" key="6">
    <source>
        <dbReference type="Proteomes" id="UP000518752"/>
    </source>
</evidence>
<dbReference type="GO" id="GO:0005737">
    <property type="term" value="C:cytoplasm"/>
    <property type="evidence" value="ECO:0007669"/>
    <property type="project" value="TreeGrafter"/>
</dbReference>
<dbReference type="OrthoDB" id="1924260at2759"/>
<evidence type="ECO:0008006" key="7">
    <source>
        <dbReference type="Google" id="ProtNLM"/>
    </source>
</evidence>
<comment type="caution">
    <text evidence="5">The sequence shown here is derived from an EMBL/GenBank/DDBJ whole genome shotgun (WGS) entry which is preliminary data.</text>
</comment>
<evidence type="ECO:0000256" key="3">
    <source>
        <dbReference type="ARBA" id="ARBA00022679"/>
    </source>
</evidence>
<keyword evidence="2" id="KW-0637">Prenyltransferase</keyword>
<evidence type="ECO:0000256" key="1">
    <source>
        <dbReference type="ARBA" id="ARBA00006734"/>
    </source>
</evidence>
<evidence type="ECO:0000313" key="5">
    <source>
        <dbReference type="EMBL" id="KAF5383412.1"/>
    </source>
</evidence>
<reference evidence="5 6" key="1">
    <citation type="journal article" date="2020" name="ISME J.">
        <title>Uncovering the hidden diversity of litter-decomposition mechanisms in mushroom-forming fungi.</title>
        <authorList>
            <person name="Floudas D."/>
            <person name="Bentzer J."/>
            <person name="Ahren D."/>
            <person name="Johansson T."/>
            <person name="Persson P."/>
            <person name="Tunlid A."/>
        </authorList>
    </citation>
    <scope>NUCLEOTIDE SEQUENCE [LARGE SCALE GENOMIC DNA]</scope>
    <source>
        <strain evidence="5 6">CBS 406.79</strain>
    </source>
</reference>
<dbReference type="GO" id="GO:0008318">
    <property type="term" value="F:protein prenyltransferase activity"/>
    <property type="evidence" value="ECO:0007669"/>
    <property type="project" value="InterPro"/>
</dbReference>
<comment type="similarity">
    <text evidence="1">Belongs to the protein prenyltransferase subunit alpha family.</text>
</comment>
<keyword evidence="4" id="KW-0677">Repeat</keyword>
<dbReference type="PANTHER" id="PTHR11129">
    <property type="entry name" value="PROTEIN FARNESYLTRANSFERASE ALPHA SUBUNIT/RAB GERANYLGERANYL TRANSFERASE ALPHA SUBUNIT"/>
    <property type="match status" value="1"/>
</dbReference>
<dbReference type="Gene3D" id="1.25.40.120">
    <property type="entry name" value="Protein prenylyltransferase"/>
    <property type="match status" value="1"/>
</dbReference>
<evidence type="ECO:0000256" key="2">
    <source>
        <dbReference type="ARBA" id="ARBA00022602"/>
    </source>
</evidence>
<keyword evidence="6" id="KW-1185">Reference proteome</keyword>